<evidence type="ECO:0000256" key="1">
    <source>
        <dbReference type="ARBA" id="ARBA00022630"/>
    </source>
</evidence>
<keyword evidence="4" id="KW-0503">Monooxygenase</keyword>
<dbReference type="Pfam" id="PF13450">
    <property type="entry name" value="NAD_binding_8"/>
    <property type="match status" value="1"/>
</dbReference>
<evidence type="ECO:0000313" key="7">
    <source>
        <dbReference type="EMBL" id="TMW55230.1"/>
    </source>
</evidence>
<accession>A0A8K1F9H8</accession>
<evidence type="ECO:0000256" key="2">
    <source>
        <dbReference type="ARBA" id="ARBA00022827"/>
    </source>
</evidence>
<keyword evidence="3" id="KW-0560">Oxidoreductase</keyword>
<dbReference type="PRINTS" id="PR00420">
    <property type="entry name" value="RNGMNOXGNASE"/>
</dbReference>
<dbReference type="SUPFAM" id="SSF51905">
    <property type="entry name" value="FAD/NAD(P)-binding domain"/>
    <property type="match status" value="1"/>
</dbReference>
<dbReference type="EMBL" id="SPLM01000148">
    <property type="protein sequence ID" value="TMW55230.1"/>
    <property type="molecule type" value="Genomic_DNA"/>
</dbReference>
<keyword evidence="2" id="KW-0274">FAD</keyword>
<feature type="domain" description="FAD-binding" evidence="6">
    <location>
        <begin position="298"/>
        <end position="502"/>
    </location>
</feature>
<dbReference type="InterPro" id="IPR036188">
    <property type="entry name" value="FAD/NAD-bd_sf"/>
</dbReference>
<comment type="caution">
    <text evidence="7">The sequence shown here is derived from an EMBL/GenBank/DDBJ whole genome shotgun (WGS) entry which is preliminary data.</text>
</comment>
<dbReference type="OrthoDB" id="655030at2759"/>
<evidence type="ECO:0000256" key="3">
    <source>
        <dbReference type="ARBA" id="ARBA00023002"/>
    </source>
</evidence>
<feature type="region of interest" description="Disordered" evidence="5">
    <location>
        <begin position="34"/>
        <end position="116"/>
    </location>
</feature>
<protein>
    <recommendedName>
        <fullName evidence="6">FAD-binding domain-containing protein</fullName>
    </recommendedName>
</protein>
<feature type="compositionally biased region" description="Low complexity" evidence="5">
    <location>
        <begin position="53"/>
        <end position="65"/>
    </location>
</feature>
<reference evidence="7" key="1">
    <citation type="submission" date="2019-03" db="EMBL/GenBank/DDBJ databases">
        <title>Long read genome sequence of the mycoparasitic Pythium oligandrum ATCC 38472 isolated from sugarbeet rhizosphere.</title>
        <authorList>
            <person name="Gaulin E."/>
        </authorList>
    </citation>
    <scope>NUCLEOTIDE SEQUENCE</scope>
    <source>
        <strain evidence="7">ATCC 38472_TT</strain>
    </source>
</reference>
<keyword evidence="1" id="KW-0285">Flavoprotein</keyword>
<gene>
    <name evidence="7" type="ORF">Poli38472_013121</name>
</gene>
<evidence type="ECO:0000259" key="6">
    <source>
        <dbReference type="Pfam" id="PF01494"/>
    </source>
</evidence>
<dbReference type="GO" id="GO:0071949">
    <property type="term" value="F:FAD binding"/>
    <property type="evidence" value="ECO:0007669"/>
    <property type="project" value="InterPro"/>
</dbReference>
<evidence type="ECO:0000256" key="5">
    <source>
        <dbReference type="SAM" id="MobiDB-lite"/>
    </source>
</evidence>
<feature type="compositionally biased region" description="Polar residues" evidence="5">
    <location>
        <begin position="72"/>
        <end position="88"/>
    </location>
</feature>
<evidence type="ECO:0000256" key="4">
    <source>
        <dbReference type="ARBA" id="ARBA00023033"/>
    </source>
</evidence>
<dbReference type="AlphaFoldDB" id="A0A8K1F9H8"/>
<dbReference type="Proteomes" id="UP000794436">
    <property type="component" value="Unassembled WGS sequence"/>
</dbReference>
<evidence type="ECO:0000313" key="8">
    <source>
        <dbReference type="Proteomes" id="UP000794436"/>
    </source>
</evidence>
<proteinExistence type="predicted"/>
<sequence>MGRPQAVYFEQRYTRDADVVEESKRRRMIRWLKKTIIGIQEPPPMAPSRGRHSNNSSSSSNPSPSHVRKYSQDSSSSNEGNQTASSHGSYMRSKSLFNRPGTSPSPNPSPSRAEGGFSVYEHHHRHTPIYRNDPLQGMEKPHVLIIGGGVGGLCLAQGLKKYGIPFTVFERDPAPNYRTQGYRLRINSSGYEALKTNLTRDNFEVFLRSTGHFLPGFKYLDAHTGGAAPPGVEFAHKSNITRHVFSTDRAMLRSLLLSDLRLGKDIYYGMTFKRYEIQPNGRVEVHFENGKVFEGSVIVGADGTTSRVRRQYVPRHVSLLDTDSGAIYGKTPITPEVEAHFATNSTTMITSQNPMMSLVVEPRCATQIDTRSYLRATGGLDNAANAELPDLHRYLCWVLVARAEHFHVHEGMTVQDLYSMGPEQVSELSKTMTSDWNPSIRLLFERQAPEWASFLRISTMAPEIKPWTPSQVTLLGDAVHTMAPAGIGCNTALQDAHTLVQAFRDRGVTINAIAHYERQMRKEGEEGIAISMEAGRRMYNLPDVQNMYMVPN</sequence>
<dbReference type="Gene3D" id="3.50.50.60">
    <property type="entry name" value="FAD/NAD(P)-binding domain"/>
    <property type="match status" value="1"/>
</dbReference>
<dbReference type="PANTHER" id="PTHR47178">
    <property type="entry name" value="MONOOXYGENASE, FAD-BINDING"/>
    <property type="match status" value="1"/>
</dbReference>
<keyword evidence="8" id="KW-1185">Reference proteome</keyword>
<dbReference type="InterPro" id="IPR002938">
    <property type="entry name" value="FAD-bd"/>
</dbReference>
<name>A0A8K1F9H8_PYTOL</name>
<dbReference type="GO" id="GO:0004497">
    <property type="term" value="F:monooxygenase activity"/>
    <property type="evidence" value="ECO:0007669"/>
    <property type="project" value="UniProtKB-KW"/>
</dbReference>
<dbReference type="PANTHER" id="PTHR47178:SF5">
    <property type="entry name" value="FAD-BINDING DOMAIN-CONTAINING PROTEIN"/>
    <property type="match status" value="1"/>
</dbReference>
<dbReference type="Pfam" id="PF01494">
    <property type="entry name" value="FAD_binding_3"/>
    <property type="match status" value="1"/>
</dbReference>
<organism evidence="7 8">
    <name type="scientific">Pythium oligandrum</name>
    <name type="common">Mycoparasitic fungus</name>
    <dbReference type="NCBI Taxonomy" id="41045"/>
    <lineage>
        <taxon>Eukaryota</taxon>
        <taxon>Sar</taxon>
        <taxon>Stramenopiles</taxon>
        <taxon>Oomycota</taxon>
        <taxon>Peronosporomycetes</taxon>
        <taxon>Pythiales</taxon>
        <taxon>Pythiaceae</taxon>
        <taxon>Pythium</taxon>
    </lineage>
</organism>